<organism evidence="1 2">
    <name type="scientific">Prevotella pallens</name>
    <dbReference type="NCBI Taxonomy" id="60133"/>
    <lineage>
        <taxon>Bacteria</taxon>
        <taxon>Pseudomonadati</taxon>
        <taxon>Bacteroidota</taxon>
        <taxon>Bacteroidia</taxon>
        <taxon>Bacteroidales</taxon>
        <taxon>Prevotellaceae</taxon>
        <taxon>Prevotella</taxon>
    </lineage>
</organism>
<protein>
    <submittedName>
        <fullName evidence="1">Uncharacterized protein</fullName>
    </submittedName>
</protein>
<reference evidence="1 2" key="1">
    <citation type="submission" date="2018-06" db="EMBL/GenBank/DDBJ databases">
        <authorList>
            <consortium name="Pathogen Informatics"/>
            <person name="Doyle S."/>
        </authorList>
    </citation>
    <scope>NUCLEOTIDE SEQUENCE [LARGE SCALE GENOMIC DNA]</scope>
    <source>
        <strain evidence="1 2">NCTC13043</strain>
    </source>
</reference>
<dbReference type="RefSeq" id="WP_115083929.1">
    <property type="nucleotide sequence ID" value="NZ_UGTP01000002.1"/>
</dbReference>
<sequence>MDIKELNDRQHRKQRQLREARLEIVAQLYKRGYSVRKIAKEVQARLQLEKLPNPSTIQSDIKKLLNEWREYRLDNIEDRMQLELERIDDCIIELWSAWEKSKTDYTQEQAKQKGSPIAGDAKKHSITEIEQQRKEIRKFGDVSYITEIRQQLAERRKLLGLYAPDKREVTGANGTPLNPANTQAKLNIEDLSEEELTTLYKIAAKRDKKEQ</sequence>
<evidence type="ECO:0000313" key="1">
    <source>
        <dbReference type="EMBL" id="SUC37484.1"/>
    </source>
</evidence>
<evidence type="ECO:0000313" key="2">
    <source>
        <dbReference type="Proteomes" id="UP000254235"/>
    </source>
</evidence>
<gene>
    <name evidence="1" type="ORF">NCTC13043_01973</name>
</gene>
<dbReference type="AlphaFoldDB" id="A0A379G8W9"/>
<proteinExistence type="predicted"/>
<dbReference type="Proteomes" id="UP000254235">
    <property type="component" value="Unassembled WGS sequence"/>
</dbReference>
<dbReference type="EMBL" id="UGTP01000002">
    <property type="protein sequence ID" value="SUC37484.1"/>
    <property type="molecule type" value="Genomic_DNA"/>
</dbReference>
<name>A0A379G8W9_9BACT</name>
<dbReference type="OrthoDB" id="1099506at2"/>
<dbReference type="GeneID" id="78571617"/>
<accession>A0A379G8W9</accession>